<evidence type="ECO:0000313" key="2">
    <source>
        <dbReference type="Proteomes" id="UP000828390"/>
    </source>
</evidence>
<gene>
    <name evidence="1" type="ORF">DPMN_012551</name>
</gene>
<name>A0A9D4N3M5_DREPO</name>
<sequence>MSHETLLQQLNIKPKWRSHYIPMAVSSTKIPFSPAPEEQKKNKKDFGDLVHEDGSIHLIPDSDGQCVCGGDWLEETELECTRIISATDMLHAKVYIRNCSSCDRFKDYDGILVSNLTPIELTNRILYRSYLWHTGGKCSNMLTILDLRDTWVCRKLLRKYDSSITGPVYELMCVHILRDVKRVQNEKDQTAQSKHRCKSLLVAIL</sequence>
<keyword evidence="2" id="KW-1185">Reference proteome</keyword>
<dbReference type="AlphaFoldDB" id="A0A9D4N3M5"/>
<comment type="caution">
    <text evidence="1">The sequence shown here is derived from an EMBL/GenBank/DDBJ whole genome shotgun (WGS) entry which is preliminary data.</text>
</comment>
<dbReference type="EMBL" id="JAIWYP010000001">
    <property type="protein sequence ID" value="KAH3888515.1"/>
    <property type="molecule type" value="Genomic_DNA"/>
</dbReference>
<dbReference type="Proteomes" id="UP000828390">
    <property type="component" value="Unassembled WGS sequence"/>
</dbReference>
<protein>
    <submittedName>
        <fullName evidence="1">Uncharacterized protein</fullName>
    </submittedName>
</protein>
<reference evidence="1" key="1">
    <citation type="journal article" date="2019" name="bioRxiv">
        <title>The Genome of the Zebra Mussel, Dreissena polymorpha: A Resource for Invasive Species Research.</title>
        <authorList>
            <person name="McCartney M.A."/>
            <person name="Auch B."/>
            <person name="Kono T."/>
            <person name="Mallez S."/>
            <person name="Zhang Y."/>
            <person name="Obille A."/>
            <person name="Becker A."/>
            <person name="Abrahante J.E."/>
            <person name="Garbe J."/>
            <person name="Badalamenti J.P."/>
            <person name="Herman A."/>
            <person name="Mangelson H."/>
            <person name="Liachko I."/>
            <person name="Sullivan S."/>
            <person name="Sone E.D."/>
            <person name="Koren S."/>
            <person name="Silverstein K.A.T."/>
            <person name="Beckman K.B."/>
            <person name="Gohl D.M."/>
        </authorList>
    </citation>
    <scope>NUCLEOTIDE SEQUENCE</scope>
    <source>
        <strain evidence="1">Duluth1</strain>
        <tissue evidence="1">Whole animal</tissue>
    </source>
</reference>
<accession>A0A9D4N3M5</accession>
<evidence type="ECO:0000313" key="1">
    <source>
        <dbReference type="EMBL" id="KAH3888515.1"/>
    </source>
</evidence>
<reference evidence="1" key="2">
    <citation type="submission" date="2020-11" db="EMBL/GenBank/DDBJ databases">
        <authorList>
            <person name="McCartney M.A."/>
            <person name="Auch B."/>
            <person name="Kono T."/>
            <person name="Mallez S."/>
            <person name="Becker A."/>
            <person name="Gohl D.M."/>
            <person name="Silverstein K.A.T."/>
            <person name="Koren S."/>
            <person name="Bechman K.B."/>
            <person name="Herman A."/>
            <person name="Abrahante J.E."/>
            <person name="Garbe J."/>
        </authorList>
    </citation>
    <scope>NUCLEOTIDE SEQUENCE</scope>
    <source>
        <strain evidence="1">Duluth1</strain>
        <tissue evidence="1">Whole animal</tissue>
    </source>
</reference>
<proteinExistence type="predicted"/>
<organism evidence="1 2">
    <name type="scientific">Dreissena polymorpha</name>
    <name type="common">Zebra mussel</name>
    <name type="synonym">Mytilus polymorpha</name>
    <dbReference type="NCBI Taxonomy" id="45954"/>
    <lineage>
        <taxon>Eukaryota</taxon>
        <taxon>Metazoa</taxon>
        <taxon>Spiralia</taxon>
        <taxon>Lophotrochozoa</taxon>
        <taxon>Mollusca</taxon>
        <taxon>Bivalvia</taxon>
        <taxon>Autobranchia</taxon>
        <taxon>Heteroconchia</taxon>
        <taxon>Euheterodonta</taxon>
        <taxon>Imparidentia</taxon>
        <taxon>Neoheterodontei</taxon>
        <taxon>Myida</taxon>
        <taxon>Dreissenoidea</taxon>
        <taxon>Dreissenidae</taxon>
        <taxon>Dreissena</taxon>
    </lineage>
</organism>